<sequence length="149" mass="16834">MTRSLPPRKTLHPRGRESWHQVLCLIHELVFLTLFIEDPRPTLQDRGPKPSNFHFHSRNRSPLEHNHGPAIRTPPSPTPRPRASLLRCSKDVGIGHDLQGRLWCSASQLDSFPQAPRPPAAEEVVAREARRVCEADGFMEVIMCLLVGT</sequence>
<reference evidence="2 3" key="2">
    <citation type="journal article" date="2012" name="PLoS Pathog.">
        <title>Diverse lifestyles and strategies of plant pathogenesis encoded in the genomes of eighteen Dothideomycetes fungi.</title>
        <authorList>
            <person name="Ohm R.A."/>
            <person name="Feau N."/>
            <person name="Henrissat B."/>
            <person name="Schoch C.L."/>
            <person name="Horwitz B.A."/>
            <person name="Barry K.W."/>
            <person name="Condon B.J."/>
            <person name="Copeland A.C."/>
            <person name="Dhillon B."/>
            <person name="Glaser F."/>
            <person name="Hesse C.N."/>
            <person name="Kosti I."/>
            <person name="LaButti K."/>
            <person name="Lindquist E.A."/>
            <person name="Lucas S."/>
            <person name="Salamov A.A."/>
            <person name="Bradshaw R.E."/>
            <person name="Ciuffetti L."/>
            <person name="Hamelin R.C."/>
            <person name="Kema G.H.J."/>
            <person name="Lawrence C."/>
            <person name="Scott J.A."/>
            <person name="Spatafora J.W."/>
            <person name="Turgeon B.G."/>
            <person name="de Wit P.J.G.M."/>
            <person name="Zhong S."/>
            <person name="Goodwin S.B."/>
            <person name="Grigoriev I.V."/>
        </authorList>
    </citation>
    <scope>NUCLEOTIDE SEQUENCE [LARGE SCALE GENOMIC DNA]</scope>
    <source>
        <strain evidence="3">NZE10 / CBS 128990</strain>
    </source>
</reference>
<dbReference type="Proteomes" id="UP000016933">
    <property type="component" value="Unassembled WGS sequence"/>
</dbReference>
<organism evidence="2 3">
    <name type="scientific">Dothistroma septosporum (strain NZE10 / CBS 128990)</name>
    <name type="common">Red band needle blight fungus</name>
    <name type="synonym">Mycosphaerella pini</name>
    <dbReference type="NCBI Taxonomy" id="675120"/>
    <lineage>
        <taxon>Eukaryota</taxon>
        <taxon>Fungi</taxon>
        <taxon>Dikarya</taxon>
        <taxon>Ascomycota</taxon>
        <taxon>Pezizomycotina</taxon>
        <taxon>Dothideomycetes</taxon>
        <taxon>Dothideomycetidae</taxon>
        <taxon>Mycosphaerellales</taxon>
        <taxon>Mycosphaerellaceae</taxon>
        <taxon>Dothistroma</taxon>
    </lineage>
</organism>
<name>N1Q1G0_DOTSN</name>
<evidence type="ECO:0000313" key="2">
    <source>
        <dbReference type="EMBL" id="EME49098.1"/>
    </source>
</evidence>
<feature type="region of interest" description="Disordered" evidence="1">
    <location>
        <begin position="43"/>
        <end position="82"/>
    </location>
</feature>
<dbReference type="AlphaFoldDB" id="N1Q1G0"/>
<keyword evidence="3" id="KW-1185">Reference proteome</keyword>
<proteinExistence type="predicted"/>
<evidence type="ECO:0000313" key="3">
    <source>
        <dbReference type="Proteomes" id="UP000016933"/>
    </source>
</evidence>
<evidence type="ECO:0000256" key="1">
    <source>
        <dbReference type="SAM" id="MobiDB-lite"/>
    </source>
</evidence>
<dbReference type="HOGENOM" id="CLU_1749590_0_0_1"/>
<gene>
    <name evidence="2" type="ORF">DOTSEDRAFT_30410</name>
</gene>
<reference evidence="3" key="1">
    <citation type="journal article" date="2012" name="PLoS Genet.">
        <title>The genomes of the fungal plant pathogens Cladosporium fulvum and Dothistroma septosporum reveal adaptation to different hosts and lifestyles but also signatures of common ancestry.</title>
        <authorList>
            <person name="de Wit P.J.G.M."/>
            <person name="van der Burgt A."/>
            <person name="Oekmen B."/>
            <person name="Stergiopoulos I."/>
            <person name="Abd-Elsalam K.A."/>
            <person name="Aerts A.L."/>
            <person name="Bahkali A.H."/>
            <person name="Beenen H.G."/>
            <person name="Chettri P."/>
            <person name="Cox M.P."/>
            <person name="Datema E."/>
            <person name="de Vries R.P."/>
            <person name="Dhillon B."/>
            <person name="Ganley A.R."/>
            <person name="Griffiths S.A."/>
            <person name="Guo Y."/>
            <person name="Hamelin R.C."/>
            <person name="Henrissat B."/>
            <person name="Kabir M.S."/>
            <person name="Jashni M.K."/>
            <person name="Kema G."/>
            <person name="Klaubauf S."/>
            <person name="Lapidus A."/>
            <person name="Levasseur A."/>
            <person name="Lindquist E."/>
            <person name="Mehrabi R."/>
            <person name="Ohm R.A."/>
            <person name="Owen T.J."/>
            <person name="Salamov A."/>
            <person name="Schwelm A."/>
            <person name="Schijlen E."/>
            <person name="Sun H."/>
            <person name="van den Burg H.A."/>
            <person name="van Ham R.C.H.J."/>
            <person name="Zhang S."/>
            <person name="Goodwin S.B."/>
            <person name="Grigoriev I.V."/>
            <person name="Collemare J."/>
            <person name="Bradshaw R.E."/>
        </authorList>
    </citation>
    <scope>NUCLEOTIDE SEQUENCE [LARGE SCALE GENOMIC DNA]</scope>
    <source>
        <strain evidence="3">NZE10 / CBS 128990</strain>
    </source>
</reference>
<accession>N1Q1G0</accession>
<dbReference type="EMBL" id="KB446535">
    <property type="protein sequence ID" value="EME49098.1"/>
    <property type="molecule type" value="Genomic_DNA"/>
</dbReference>
<protein>
    <submittedName>
        <fullName evidence="2">Uncharacterized protein</fullName>
    </submittedName>
</protein>